<sequence>MATNCKGIKTSRDLLFIPTLTIDTEFLHRYADKVSAFICAFIRDFREPIPPPHNPEPPVLSNTNGTVPTLLRPNPNDAQASAPNAYATYMSYKKTELSNMLKERRLPYSGPNKETLIQRLLLNDHLHTNTTT</sequence>
<dbReference type="Gene3D" id="1.10.720.30">
    <property type="entry name" value="SAP domain"/>
    <property type="match status" value="1"/>
</dbReference>
<dbReference type="Proteomes" id="UP000267821">
    <property type="component" value="Unassembled WGS sequence"/>
</dbReference>
<name>A0A3N4LBV6_9PEZI</name>
<reference evidence="2 3" key="1">
    <citation type="journal article" date="2018" name="Nat. Ecol. Evol.">
        <title>Pezizomycetes genomes reveal the molecular basis of ectomycorrhizal truffle lifestyle.</title>
        <authorList>
            <person name="Murat C."/>
            <person name="Payen T."/>
            <person name="Noel B."/>
            <person name="Kuo A."/>
            <person name="Morin E."/>
            <person name="Chen J."/>
            <person name="Kohler A."/>
            <person name="Krizsan K."/>
            <person name="Balestrini R."/>
            <person name="Da Silva C."/>
            <person name="Montanini B."/>
            <person name="Hainaut M."/>
            <person name="Levati E."/>
            <person name="Barry K.W."/>
            <person name="Belfiori B."/>
            <person name="Cichocki N."/>
            <person name="Clum A."/>
            <person name="Dockter R.B."/>
            <person name="Fauchery L."/>
            <person name="Guy J."/>
            <person name="Iotti M."/>
            <person name="Le Tacon F."/>
            <person name="Lindquist E.A."/>
            <person name="Lipzen A."/>
            <person name="Malagnac F."/>
            <person name="Mello A."/>
            <person name="Molinier V."/>
            <person name="Miyauchi S."/>
            <person name="Poulain J."/>
            <person name="Riccioni C."/>
            <person name="Rubini A."/>
            <person name="Sitrit Y."/>
            <person name="Splivallo R."/>
            <person name="Traeger S."/>
            <person name="Wang M."/>
            <person name="Zifcakova L."/>
            <person name="Wipf D."/>
            <person name="Zambonelli A."/>
            <person name="Paolocci F."/>
            <person name="Nowrousian M."/>
            <person name="Ottonello S."/>
            <person name="Baldrian P."/>
            <person name="Spatafora J.W."/>
            <person name="Henrissat B."/>
            <person name="Nagy L.G."/>
            <person name="Aury J.M."/>
            <person name="Wincker P."/>
            <person name="Grigoriev I.V."/>
            <person name="Bonfante P."/>
            <person name="Martin F.M."/>
        </authorList>
    </citation>
    <scope>NUCLEOTIDE SEQUENCE [LARGE SCALE GENOMIC DNA]</scope>
    <source>
        <strain evidence="2 3">ATCC MYA-4762</strain>
    </source>
</reference>
<proteinExistence type="predicted"/>
<gene>
    <name evidence="2" type="ORF">L211DRAFT_853655</name>
</gene>
<dbReference type="EMBL" id="ML121603">
    <property type="protein sequence ID" value="RPB18949.1"/>
    <property type="molecule type" value="Genomic_DNA"/>
</dbReference>
<keyword evidence="3" id="KW-1185">Reference proteome</keyword>
<evidence type="ECO:0000313" key="2">
    <source>
        <dbReference type="EMBL" id="RPB18949.1"/>
    </source>
</evidence>
<organism evidence="2 3">
    <name type="scientific">Terfezia boudieri ATCC MYA-4762</name>
    <dbReference type="NCBI Taxonomy" id="1051890"/>
    <lineage>
        <taxon>Eukaryota</taxon>
        <taxon>Fungi</taxon>
        <taxon>Dikarya</taxon>
        <taxon>Ascomycota</taxon>
        <taxon>Pezizomycotina</taxon>
        <taxon>Pezizomycetes</taxon>
        <taxon>Pezizales</taxon>
        <taxon>Pezizaceae</taxon>
        <taxon>Terfezia</taxon>
    </lineage>
</organism>
<evidence type="ECO:0008006" key="4">
    <source>
        <dbReference type="Google" id="ProtNLM"/>
    </source>
</evidence>
<evidence type="ECO:0000256" key="1">
    <source>
        <dbReference type="SAM" id="MobiDB-lite"/>
    </source>
</evidence>
<accession>A0A3N4LBV6</accession>
<dbReference type="InterPro" id="IPR036361">
    <property type="entry name" value="SAP_dom_sf"/>
</dbReference>
<dbReference type="InParanoid" id="A0A3N4LBV6"/>
<feature type="region of interest" description="Disordered" evidence="1">
    <location>
        <begin position="50"/>
        <end position="81"/>
    </location>
</feature>
<protein>
    <recommendedName>
        <fullName evidence="4">SAP domain-containing protein</fullName>
    </recommendedName>
</protein>
<evidence type="ECO:0000313" key="3">
    <source>
        <dbReference type="Proteomes" id="UP000267821"/>
    </source>
</evidence>
<dbReference type="AlphaFoldDB" id="A0A3N4LBV6"/>